<dbReference type="AlphaFoldDB" id="A0A4S8M9X3"/>
<keyword evidence="3" id="KW-1185">Reference proteome</keyword>
<accession>A0A4S8M9X3</accession>
<organism evidence="2 3">
    <name type="scientific">Dendrothele bispora (strain CBS 962.96)</name>
    <dbReference type="NCBI Taxonomy" id="1314807"/>
    <lineage>
        <taxon>Eukaryota</taxon>
        <taxon>Fungi</taxon>
        <taxon>Dikarya</taxon>
        <taxon>Basidiomycota</taxon>
        <taxon>Agaricomycotina</taxon>
        <taxon>Agaricomycetes</taxon>
        <taxon>Agaricomycetidae</taxon>
        <taxon>Agaricales</taxon>
        <taxon>Agaricales incertae sedis</taxon>
        <taxon>Dendrothele</taxon>
    </lineage>
</organism>
<sequence length="211" mass="24162">MALCPFMISSQMFRIVSFSQCNNARRHVEKNNKKNQARTSNGEGKGKSTKPLGAELKQKRRELIDIAPTLPSSQTQCPLSTTNPSWTTRERDNNSESRVTSFLITLLSSQRTKKEQEKRESISNANKRDNESCVTSLLVTPLSSRRSKKKKTRKARAGKKEKKDTPTKEHKNQLTLVQSSVSFLPRYTHDLRIYTSCMYCRLQESRISSNF</sequence>
<feature type="region of interest" description="Disordered" evidence="1">
    <location>
        <begin position="27"/>
        <end position="53"/>
    </location>
</feature>
<evidence type="ECO:0000313" key="3">
    <source>
        <dbReference type="Proteomes" id="UP000297245"/>
    </source>
</evidence>
<dbReference type="Proteomes" id="UP000297245">
    <property type="component" value="Unassembled WGS sequence"/>
</dbReference>
<evidence type="ECO:0000256" key="1">
    <source>
        <dbReference type="SAM" id="MobiDB-lite"/>
    </source>
</evidence>
<feature type="region of interest" description="Disordered" evidence="1">
    <location>
        <begin position="110"/>
        <end position="173"/>
    </location>
</feature>
<gene>
    <name evidence="2" type="ORF">K435DRAFT_524923</name>
</gene>
<feature type="compositionally biased region" description="Basic and acidic residues" evidence="1">
    <location>
        <begin position="112"/>
        <end position="131"/>
    </location>
</feature>
<feature type="compositionally biased region" description="Basic and acidic residues" evidence="1">
    <location>
        <begin position="161"/>
        <end position="172"/>
    </location>
</feature>
<dbReference type="EMBL" id="ML179132">
    <property type="protein sequence ID" value="THU98703.1"/>
    <property type="molecule type" value="Genomic_DNA"/>
</dbReference>
<protein>
    <submittedName>
        <fullName evidence="2">Uncharacterized protein</fullName>
    </submittedName>
</protein>
<reference evidence="2 3" key="1">
    <citation type="journal article" date="2019" name="Nat. Ecol. Evol.">
        <title>Megaphylogeny resolves global patterns of mushroom evolution.</title>
        <authorList>
            <person name="Varga T."/>
            <person name="Krizsan K."/>
            <person name="Foldi C."/>
            <person name="Dima B."/>
            <person name="Sanchez-Garcia M."/>
            <person name="Sanchez-Ramirez S."/>
            <person name="Szollosi G.J."/>
            <person name="Szarkandi J.G."/>
            <person name="Papp V."/>
            <person name="Albert L."/>
            <person name="Andreopoulos W."/>
            <person name="Angelini C."/>
            <person name="Antonin V."/>
            <person name="Barry K.W."/>
            <person name="Bougher N.L."/>
            <person name="Buchanan P."/>
            <person name="Buyck B."/>
            <person name="Bense V."/>
            <person name="Catcheside P."/>
            <person name="Chovatia M."/>
            <person name="Cooper J."/>
            <person name="Damon W."/>
            <person name="Desjardin D."/>
            <person name="Finy P."/>
            <person name="Geml J."/>
            <person name="Haridas S."/>
            <person name="Hughes K."/>
            <person name="Justo A."/>
            <person name="Karasinski D."/>
            <person name="Kautmanova I."/>
            <person name="Kiss B."/>
            <person name="Kocsube S."/>
            <person name="Kotiranta H."/>
            <person name="LaButti K.M."/>
            <person name="Lechner B.E."/>
            <person name="Liimatainen K."/>
            <person name="Lipzen A."/>
            <person name="Lukacs Z."/>
            <person name="Mihaltcheva S."/>
            <person name="Morgado L.N."/>
            <person name="Niskanen T."/>
            <person name="Noordeloos M.E."/>
            <person name="Ohm R.A."/>
            <person name="Ortiz-Santana B."/>
            <person name="Ovrebo C."/>
            <person name="Racz N."/>
            <person name="Riley R."/>
            <person name="Savchenko A."/>
            <person name="Shiryaev A."/>
            <person name="Soop K."/>
            <person name="Spirin V."/>
            <person name="Szebenyi C."/>
            <person name="Tomsovsky M."/>
            <person name="Tulloss R.E."/>
            <person name="Uehling J."/>
            <person name="Grigoriev I.V."/>
            <person name="Vagvolgyi C."/>
            <person name="Papp T."/>
            <person name="Martin F.M."/>
            <person name="Miettinen O."/>
            <person name="Hibbett D.S."/>
            <person name="Nagy L.G."/>
        </authorList>
    </citation>
    <scope>NUCLEOTIDE SEQUENCE [LARGE SCALE GENOMIC DNA]</scope>
    <source>
        <strain evidence="2 3">CBS 962.96</strain>
    </source>
</reference>
<name>A0A4S8M9X3_DENBC</name>
<feature type="region of interest" description="Disordered" evidence="1">
    <location>
        <begin position="68"/>
        <end position="98"/>
    </location>
</feature>
<feature type="compositionally biased region" description="Basic residues" evidence="1">
    <location>
        <begin position="27"/>
        <end position="36"/>
    </location>
</feature>
<evidence type="ECO:0000313" key="2">
    <source>
        <dbReference type="EMBL" id="THU98703.1"/>
    </source>
</evidence>
<feature type="compositionally biased region" description="Polar residues" evidence="1">
    <location>
        <begin position="70"/>
        <end position="87"/>
    </location>
</feature>
<feature type="compositionally biased region" description="Polar residues" evidence="1">
    <location>
        <begin position="132"/>
        <end position="142"/>
    </location>
</feature>
<proteinExistence type="predicted"/>
<feature type="compositionally biased region" description="Basic residues" evidence="1">
    <location>
        <begin position="145"/>
        <end position="160"/>
    </location>
</feature>